<dbReference type="PANTHER" id="PTHR10465">
    <property type="entry name" value="TRANSMEMBRANE GTPASE FZO1"/>
    <property type="match status" value="1"/>
</dbReference>
<evidence type="ECO:0000256" key="2">
    <source>
        <dbReference type="ARBA" id="ARBA00022741"/>
    </source>
</evidence>
<dbReference type="InterPro" id="IPR027417">
    <property type="entry name" value="P-loop_NTPase"/>
</dbReference>
<dbReference type="SUPFAM" id="SSF52540">
    <property type="entry name" value="P-loop containing nucleoside triphosphate hydrolases"/>
    <property type="match status" value="2"/>
</dbReference>
<dbReference type="CDD" id="cd09912">
    <property type="entry name" value="DLP_2"/>
    <property type="match status" value="2"/>
</dbReference>
<sequence>MNTTKRTIHTSMQTIASLSERFRLAGDEERVEKAERLAEKMHGEELILAFCGHFSAGKSSMINHLIGDSVLPASPIPTSANLVKVKKTDSDYAKIYYHHQYPVFIPAPYDEDKVREWCKDRDVYSVEIGRSNMDKDVSILDTPGVDSTDDAHRLSTESALHLADAVFYVMDYNHVQSQVNFEFTRELSLHGVKQYLVINQIDKHNETEISFETFKTAVKDAFGSWGVEPEGIFYTSLRKPDMEGNDLPELEQLVERQVSNRKSLIAESLQASLSQLIQEHDEWYKSKLDQVKEESGLDNSEWEDMDSAFILENELLDRLLARTGIRNTFEEERTDILKNAYLMPFETRELAERFLESRQKGFKIGFLFAGQKTEEEKETRLGAFLSDLNSRIDSQLQWHIRTLGKKLAKSAGLSGQFIERWDQLSLEVDSAFITGVIREGAGLNGDYFLQYCNELAEEIKKRCRLKTNVLMEEMTEEIDTAFRDENEHMEEELRTVQEKTAVFLKWNQIKEERLEQANRIREGAGDSAISEGVVSSWLKKWDIRDSHYRSEEELEKPSSDVGEEIHMEIPDRANESAGRITKEEAARKLTVLEEVFSKYEGFRRTAGFLRGKRERILDQSFTIALFGAFSAGKSSFANALLGQSVLPVSPNPTTASINRICPVSDDHVHQTADVHIKSPEQMLGDLNHSLSHFGERVDSLEAAYSLIPSILQSKDRENVHRSFLSAFHSGYENLAADLGSVKLVSIDEYRTYVANESRSCFVESIDLYFDCPLTRQGITLVDTPGADSINARHTGVAFEYIKNADAVLFVTYYNHAFAKADREFLIQLGRVKDSFELDKMFFIVNAIDLAANEEEKDEVLGYVESQLLQYGIRFPRIHGVSSLQAMREEAASGMIPFRVAFHTFIEEELVQMSIDAAIHEWERGYNRFRQWVEFASTDQVSKERRREHLLETKENVLRILNTETPDPLLVEMRQELSELLHYVKQRVFYRLPDFFKEAFHPGRFPSNGNPEEAISAGTEELTRSISYDFAQEMRATSLRTERFIDRALKGKLEELERRIKALEPELYLIQPDFDERPSIEFSEGLQEADVKSAFHSFKNPKHFFEKGGKKEIQEKVEKSLSSPADVYLSTEETRLTKWAASLLERDHEKLMVDSQEQLSEQLDSLINVTVEVQDLESLAADLARLEGLSHDEGA</sequence>
<dbReference type="Proteomes" id="UP000076510">
    <property type="component" value="Unassembled WGS sequence"/>
</dbReference>
<evidence type="ECO:0000259" key="6">
    <source>
        <dbReference type="Pfam" id="PF00350"/>
    </source>
</evidence>
<dbReference type="Gene3D" id="3.40.50.300">
    <property type="entry name" value="P-loop containing nucleotide triphosphate hydrolases"/>
    <property type="match status" value="2"/>
</dbReference>
<dbReference type="RefSeq" id="WP_063191624.1">
    <property type="nucleotide sequence ID" value="NZ_LQQY01000034.1"/>
</dbReference>
<dbReference type="Pfam" id="PF00350">
    <property type="entry name" value="Dynamin_N"/>
    <property type="match status" value="2"/>
</dbReference>
<keyword evidence="4" id="KW-0342">GTP-binding</keyword>
<dbReference type="OrthoDB" id="5477114at2"/>
<organism evidence="7 8">
    <name type="scientific">Rossellomorea marisflavi</name>
    <dbReference type="NCBI Taxonomy" id="189381"/>
    <lineage>
        <taxon>Bacteria</taxon>
        <taxon>Bacillati</taxon>
        <taxon>Bacillota</taxon>
        <taxon>Bacilli</taxon>
        <taxon>Bacillales</taxon>
        <taxon>Bacillaceae</taxon>
        <taxon>Rossellomorea</taxon>
    </lineage>
</organism>
<dbReference type="GO" id="GO:0005525">
    <property type="term" value="F:GTP binding"/>
    <property type="evidence" value="ECO:0007669"/>
    <property type="project" value="UniProtKB-KW"/>
</dbReference>
<gene>
    <name evidence="7" type="ORF">AV649_05050</name>
</gene>
<proteinExistence type="predicted"/>
<keyword evidence="3" id="KW-0378">Hydrolase</keyword>
<comment type="subcellular location">
    <subcellularLocation>
        <location evidence="1">Membrane</location>
    </subcellularLocation>
</comment>
<dbReference type="GO" id="GO:0016020">
    <property type="term" value="C:membrane"/>
    <property type="evidence" value="ECO:0007669"/>
    <property type="project" value="UniProtKB-SubCell"/>
</dbReference>
<dbReference type="GO" id="GO:0003924">
    <property type="term" value="F:GTPase activity"/>
    <property type="evidence" value="ECO:0007669"/>
    <property type="project" value="InterPro"/>
</dbReference>
<protein>
    <recommendedName>
        <fullName evidence="6">Dynamin N-terminal domain-containing protein</fullName>
    </recommendedName>
</protein>
<evidence type="ECO:0000256" key="4">
    <source>
        <dbReference type="ARBA" id="ARBA00023134"/>
    </source>
</evidence>
<evidence type="ECO:0000313" key="7">
    <source>
        <dbReference type="EMBL" id="KZE45551.1"/>
    </source>
</evidence>
<reference evidence="8" key="1">
    <citation type="submission" date="2016-01" db="EMBL/GenBank/DDBJ databases">
        <title>Whole genome sequencing of Bhargavaea cecembensis T14.</title>
        <authorList>
            <person name="Hong K.W."/>
        </authorList>
    </citation>
    <scope>NUCLEOTIDE SEQUENCE [LARGE SCALE GENOMIC DNA]</scope>
    <source>
        <strain evidence="8">M19</strain>
    </source>
</reference>
<keyword evidence="5" id="KW-0472">Membrane</keyword>
<dbReference type="InterPro" id="IPR027094">
    <property type="entry name" value="Mitofusin_fam"/>
</dbReference>
<dbReference type="InterPro" id="IPR045063">
    <property type="entry name" value="Dynamin_N"/>
</dbReference>
<comment type="caution">
    <text evidence="7">The sequence shown here is derived from an EMBL/GenBank/DDBJ whole genome shotgun (WGS) entry which is preliminary data.</text>
</comment>
<name>A0A163JQL4_9BACI</name>
<evidence type="ECO:0000256" key="1">
    <source>
        <dbReference type="ARBA" id="ARBA00004370"/>
    </source>
</evidence>
<feature type="domain" description="Dynamin N-terminal" evidence="6">
    <location>
        <begin position="48"/>
        <end position="200"/>
    </location>
</feature>
<dbReference type="EMBL" id="LQQY01000034">
    <property type="protein sequence ID" value="KZE45551.1"/>
    <property type="molecule type" value="Genomic_DNA"/>
</dbReference>
<dbReference type="AlphaFoldDB" id="A0A163JQL4"/>
<dbReference type="PANTHER" id="PTHR10465:SF0">
    <property type="entry name" value="SARCALUMENIN"/>
    <property type="match status" value="1"/>
</dbReference>
<accession>A0A163JQL4</accession>
<evidence type="ECO:0000256" key="3">
    <source>
        <dbReference type="ARBA" id="ARBA00022801"/>
    </source>
</evidence>
<keyword evidence="2" id="KW-0547">Nucleotide-binding</keyword>
<feature type="domain" description="Dynamin N-terminal" evidence="6">
    <location>
        <begin position="623"/>
        <end position="846"/>
    </location>
</feature>
<evidence type="ECO:0000256" key="5">
    <source>
        <dbReference type="ARBA" id="ARBA00023136"/>
    </source>
</evidence>
<evidence type="ECO:0000313" key="8">
    <source>
        <dbReference type="Proteomes" id="UP000076510"/>
    </source>
</evidence>